<name>A0AAE0RXV7_9BIVA</name>
<feature type="compositionally biased region" description="Basic and acidic residues" evidence="1">
    <location>
        <begin position="1"/>
        <end position="20"/>
    </location>
</feature>
<comment type="caution">
    <text evidence="2">The sequence shown here is derived from an EMBL/GenBank/DDBJ whole genome shotgun (WGS) entry which is preliminary data.</text>
</comment>
<reference evidence="2" key="3">
    <citation type="submission" date="2023-05" db="EMBL/GenBank/DDBJ databases">
        <authorList>
            <person name="Smith C.H."/>
        </authorList>
    </citation>
    <scope>NUCLEOTIDE SEQUENCE</scope>
    <source>
        <strain evidence="2">CHS0354</strain>
        <tissue evidence="2">Mantle</tissue>
    </source>
</reference>
<reference evidence="2" key="2">
    <citation type="journal article" date="2021" name="Genome Biol. Evol.">
        <title>Developing a high-quality reference genome for a parasitic bivalve with doubly uniparental inheritance (Bivalvia: Unionida).</title>
        <authorList>
            <person name="Smith C.H."/>
        </authorList>
    </citation>
    <scope>NUCLEOTIDE SEQUENCE</scope>
    <source>
        <strain evidence="2">CHS0354</strain>
        <tissue evidence="2">Mantle</tissue>
    </source>
</reference>
<proteinExistence type="predicted"/>
<keyword evidence="3" id="KW-1185">Reference proteome</keyword>
<dbReference type="AlphaFoldDB" id="A0AAE0RXV7"/>
<dbReference type="Proteomes" id="UP001195483">
    <property type="component" value="Unassembled WGS sequence"/>
</dbReference>
<organism evidence="2 3">
    <name type="scientific">Potamilus streckersoni</name>
    <dbReference type="NCBI Taxonomy" id="2493646"/>
    <lineage>
        <taxon>Eukaryota</taxon>
        <taxon>Metazoa</taxon>
        <taxon>Spiralia</taxon>
        <taxon>Lophotrochozoa</taxon>
        <taxon>Mollusca</taxon>
        <taxon>Bivalvia</taxon>
        <taxon>Autobranchia</taxon>
        <taxon>Heteroconchia</taxon>
        <taxon>Palaeoheterodonta</taxon>
        <taxon>Unionida</taxon>
        <taxon>Unionoidea</taxon>
        <taxon>Unionidae</taxon>
        <taxon>Ambleminae</taxon>
        <taxon>Lampsilini</taxon>
        <taxon>Potamilus</taxon>
    </lineage>
</organism>
<accession>A0AAE0RXV7</accession>
<dbReference type="EMBL" id="JAEAOA010001350">
    <property type="protein sequence ID" value="KAK3581583.1"/>
    <property type="molecule type" value="Genomic_DNA"/>
</dbReference>
<evidence type="ECO:0000256" key="1">
    <source>
        <dbReference type="SAM" id="MobiDB-lite"/>
    </source>
</evidence>
<evidence type="ECO:0000313" key="2">
    <source>
        <dbReference type="EMBL" id="KAK3581583.1"/>
    </source>
</evidence>
<sequence>MDSKESNLDQTTDWEHDKGMETGVSEGKTGTNGNKWDRPNKQEKLTMKMNMGKLLGRTKCFLEEKNKT</sequence>
<protein>
    <submittedName>
        <fullName evidence="2">Uncharacterized protein</fullName>
    </submittedName>
</protein>
<evidence type="ECO:0000313" key="3">
    <source>
        <dbReference type="Proteomes" id="UP001195483"/>
    </source>
</evidence>
<gene>
    <name evidence="2" type="ORF">CHS0354_022265</name>
</gene>
<reference evidence="2" key="1">
    <citation type="journal article" date="2021" name="Genome Biol. Evol.">
        <title>A High-Quality Reference Genome for a Parasitic Bivalve with Doubly Uniparental Inheritance (Bivalvia: Unionida).</title>
        <authorList>
            <person name="Smith C.H."/>
        </authorList>
    </citation>
    <scope>NUCLEOTIDE SEQUENCE</scope>
    <source>
        <strain evidence="2">CHS0354</strain>
    </source>
</reference>
<feature type="region of interest" description="Disordered" evidence="1">
    <location>
        <begin position="1"/>
        <end position="41"/>
    </location>
</feature>